<evidence type="ECO:0000313" key="2">
    <source>
        <dbReference type="Proteomes" id="UP001420932"/>
    </source>
</evidence>
<evidence type="ECO:0000313" key="1">
    <source>
        <dbReference type="EMBL" id="KAK9114218.1"/>
    </source>
</evidence>
<comment type="caution">
    <text evidence="1">The sequence shown here is derived from an EMBL/GenBank/DDBJ whole genome shotgun (WGS) entry which is preliminary data.</text>
</comment>
<dbReference type="Proteomes" id="UP001420932">
    <property type="component" value="Unassembled WGS sequence"/>
</dbReference>
<proteinExistence type="predicted"/>
<name>A0AAP0NPE4_9MAGN</name>
<organism evidence="1 2">
    <name type="scientific">Stephania yunnanensis</name>
    <dbReference type="NCBI Taxonomy" id="152371"/>
    <lineage>
        <taxon>Eukaryota</taxon>
        <taxon>Viridiplantae</taxon>
        <taxon>Streptophyta</taxon>
        <taxon>Embryophyta</taxon>
        <taxon>Tracheophyta</taxon>
        <taxon>Spermatophyta</taxon>
        <taxon>Magnoliopsida</taxon>
        <taxon>Ranunculales</taxon>
        <taxon>Menispermaceae</taxon>
        <taxon>Menispermoideae</taxon>
        <taxon>Cissampelideae</taxon>
        <taxon>Stephania</taxon>
    </lineage>
</organism>
<sequence length="208" mass="24494">MEFFFRDASEELPRAELNFDNQDIQRCPFFRNINIPTNFSLLSPVNFPMPNFGILGLSDTLIHVRDQFTDFMFFEVKPRRFRKLMSLKFGAKKQPKVNQHQSAATEPKIMWRHTTPIMIADFESKEPRLDLSNLSASYVTRHDTEKLLDRLLRIPRHRHWNGDGTVESFVGQWGLELPFMDIILELYCKGRKATKQPRYTKPPKSYSP</sequence>
<gene>
    <name evidence="1" type="ORF">Syun_021015</name>
</gene>
<accession>A0AAP0NPE4</accession>
<dbReference type="EMBL" id="JBBNAF010000009">
    <property type="protein sequence ID" value="KAK9114218.1"/>
    <property type="molecule type" value="Genomic_DNA"/>
</dbReference>
<protein>
    <submittedName>
        <fullName evidence="1">Uncharacterized protein</fullName>
    </submittedName>
</protein>
<dbReference type="AlphaFoldDB" id="A0AAP0NPE4"/>
<reference evidence="1 2" key="1">
    <citation type="submission" date="2024-01" db="EMBL/GenBank/DDBJ databases">
        <title>Genome assemblies of Stephania.</title>
        <authorList>
            <person name="Yang L."/>
        </authorList>
    </citation>
    <scope>NUCLEOTIDE SEQUENCE [LARGE SCALE GENOMIC DNA]</scope>
    <source>
        <strain evidence="1">YNDBR</strain>
        <tissue evidence="1">Leaf</tissue>
    </source>
</reference>
<keyword evidence="2" id="KW-1185">Reference proteome</keyword>